<gene>
    <name evidence="7" type="primary">meaB</name>
    <name evidence="7" type="ORF">QNH39_14960</name>
</gene>
<comment type="similarity">
    <text evidence="1">Belongs to the SIMIBI class G3E GTPase family. ArgK/MeaB subfamily.</text>
</comment>
<organism evidence="7 8">
    <name type="scientific">Neobacillus novalis</name>
    <dbReference type="NCBI Taxonomy" id="220687"/>
    <lineage>
        <taxon>Bacteria</taxon>
        <taxon>Bacillati</taxon>
        <taxon>Bacillota</taxon>
        <taxon>Bacilli</taxon>
        <taxon>Bacillales</taxon>
        <taxon>Bacillaceae</taxon>
        <taxon>Neobacillus</taxon>
    </lineage>
</organism>
<evidence type="ECO:0000256" key="5">
    <source>
        <dbReference type="ARBA" id="ARBA00023186"/>
    </source>
</evidence>
<feature type="domain" description="AAA+ ATPase" evidence="6">
    <location>
        <begin position="42"/>
        <end position="191"/>
    </location>
</feature>
<evidence type="ECO:0000313" key="8">
    <source>
        <dbReference type="Proteomes" id="UP001178288"/>
    </source>
</evidence>
<keyword evidence="5" id="KW-0143">Chaperone</keyword>
<dbReference type="NCBIfam" id="TIGR00750">
    <property type="entry name" value="lao"/>
    <property type="match status" value="1"/>
</dbReference>
<accession>A0AA95SAJ3</accession>
<name>A0AA95SAJ3_9BACI</name>
<keyword evidence="3" id="KW-0378">Hydrolase</keyword>
<sequence>MGLIDDMLNGSQRALSRLITLSENDEEARQEIIKRIFHSIGNAHIVGITGPPGVGKSTTVDAVVTELRGRGKRVGVIAVDPSSPFSQGAVLGDRIRMQGNDENENLFIRSLASRGKLGGLSKVTNDVVKLLDAFGMDVIIIETVGTGQSEYEIAKMAHTTVIVLSPGYGDGIQAIKAGILETGDIFIVNKADMNGAAHAVKDIVGTVEFNFAVNEWTPPVIPVIAKKQEGIEIFVNELENHYNYLKESNLMEKKSKDRIEQEIEEHITSWIETNVLNYISHSGQKQKIIEQIYQKMDDPISLIHSHIKEMINGNFVK</sequence>
<evidence type="ECO:0000313" key="7">
    <source>
        <dbReference type="EMBL" id="WHY83983.1"/>
    </source>
</evidence>
<dbReference type="InterPro" id="IPR003593">
    <property type="entry name" value="AAA+_ATPase"/>
</dbReference>
<proteinExistence type="inferred from homology"/>
<evidence type="ECO:0000256" key="1">
    <source>
        <dbReference type="ARBA" id="ARBA00009625"/>
    </source>
</evidence>
<reference evidence="7" key="1">
    <citation type="submission" date="2023-05" db="EMBL/GenBank/DDBJ databases">
        <title>Comparative genomics of Bacillaceae isolates and their secondary metabolite potential.</title>
        <authorList>
            <person name="Song L."/>
            <person name="Nielsen L.J."/>
            <person name="Mohite O."/>
            <person name="Xu X."/>
            <person name="Weber T."/>
            <person name="Kovacs A.T."/>
        </authorList>
    </citation>
    <scope>NUCLEOTIDE SEQUENCE</scope>
    <source>
        <strain evidence="7">XLM17</strain>
    </source>
</reference>
<dbReference type="Proteomes" id="UP001178288">
    <property type="component" value="Chromosome"/>
</dbReference>
<dbReference type="SUPFAM" id="SSF52540">
    <property type="entry name" value="P-loop containing nucleoside triphosphate hydrolases"/>
    <property type="match status" value="1"/>
</dbReference>
<dbReference type="GO" id="GO:0005525">
    <property type="term" value="F:GTP binding"/>
    <property type="evidence" value="ECO:0007669"/>
    <property type="project" value="UniProtKB-KW"/>
</dbReference>
<evidence type="ECO:0000256" key="4">
    <source>
        <dbReference type="ARBA" id="ARBA00023134"/>
    </source>
</evidence>
<dbReference type="InterPro" id="IPR027417">
    <property type="entry name" value="P-loop_NTPase"/>
</dbReference>
<dbReference type="GO" id="GO:0003924">
    <property type="term" value="F:GTPase activity"/>
    <property type="evidence" value="ECO:0007669"/>
    <property type="project" value="InterPro"/>
</dbReference>
<dbReference type="RefSeq" id="WP_066147991.1">
    <property type="nucleotide sequence ID" value="NZ_CP126114.1"/>
</dbReference>
<dbReference type="EMBL" id="CP126114">
    <property type="protein sequence ID" value="WHY83983.1"/>
    <property type="molecule type" value="Genomic_DNA"/>
</dbReference>
<dbReference type="CDD" id="cd03114">
    <property type="entry name" value="MMAA-like"/>
    <property type="match status" value="1"/>
</dbReference>
<dbReference type="InterPro" id="IPR005129">
    <property type="entry name" value="GTPase_ArgK"/>
</dbReference>
<dbReference type="SMART" id="SM00382">
    <property type="entry name" value="AAA"/>
    <property type="match status" value="1"/>
</dbReference>
<keyword evidence="8" id="KW-1185">Reference proteome</keyword>
<keyword evidence="4" id="KW-0342">GTP-binding</keyword>
<evidence type="ECO:0000256" key="2">
    <source>
        <dbReference type="ARBA" id="ARBA00022741"/>
    </source>
</evidence>
<dbReference type="PANTHER" id="PTHR43087">
    <property type="entry name" value="LYSINE/ARGININE/ORNITHINE TRANSPORT SYSTEM KINASE"/>
    <property type="match status" value="1"/>
</dbReference>
<dbReference type="PANTHER" id="PTHR43087:SF1">
    <property type="entry name" value="LAO_AO TRANSPORT SYSTEM ATPASE"/>
    <property type="match status" value="1"/>
</dbReference>
<dbReference type="Pfam" id="PF03308">
    <property type="entry name" value="MeaB"/>
    <property type="match status" value="1"/>
</dbReference>
<protein>
    <submittedName>
        <fullName evidence="7">Methylmalonyl Co-A mutase-associated GTPase MeaB</fullName>
    </submittedName>
</protein>
<evidence type="ECO:0000256" key="3">
    <source>
        <dbReference type="ARBA" id="ARBA00022801"/>
    </source>
</evidence>
<dbReference type="Gene3D" id="3.40.50.300">
    <property type="entry name" value="P-loop containing nucleotide triphosphate hydrolases"/>
    <property type="match status" value="1"/>
</dbReference>
<dbReference type="KEGG" id="nnv:QNH39_14960"/>
<dbReference type="InterPro" id="IPR052040">
    <property type="entry name" value="GTPase/Isobutyryl-CoA_mutase"/>
</dbReference>
<keyword evidence="2" id="KW-0547">Nucleotide-binding</keyword>
<dbReference type="AlphaFoldDB" id="A0AA95SAJ3"/>
<evidence type="ECO:0000259" key="6">
    <source>
        <dbReference type="SMART" id="SM00382"/>
    </source>
</evidence>